<dbReference type="PANTHER" id="PTHR21411">
    <property type="entry name" value="APONTIC"/>
    <property type="match status" value="1"/>
</dbReference>
<dbReference type="AlphaFoldDB" id="A0AAV0XAS2"/>
<evidence type="ECO:0000256" key="6">
    <source>
        <dbReference type="SAM" id="Coils"/>
    </source>
</evidence>
<keyword evidence="9" id="KW-1185">Reference proteome</keyword>
<proteinExistence type="predicted"/>
<dbReference type="EMBL" id="CARXXK010000004">
    <property type="protein sequence ID" value="CAI6365430.1"/>
    <property type="molecule type" value="Genomic_DNA"/>
</dbReference>
<feature type="domain" description="Myb/SANT-like DNA-binding" evidence="7">
    <location>
        <begin position="7"/>
        <end position="84"/>
    </location>
</feature>
<dbReference type="InterPro" id="IPR028002">
    <property type="entry name" value="Myb_DNA-bind_5"/>
</dbReference>
<evidence type="ECO:0000256" key="5">
    <source>
        <dbReference type="ARBA" id="ARBA00025466"/>
    </source>
</evidence>
<name>A0AAV0XAS2_9HEMI</name>
<feature type="coiled-coil region" evidence="6">
    <location>
        <begin position="154"/>
        <end position="188"/>
    </location>
</feature>
<evidence type="ECO:0000256" key="1">
    <source>
        <dbReference type="ARBA" id="ARBA00011764"/>
    </source>
</evidence>
<evidence type="ECO:0000256" key="2">
    <source>
        <dbReference type="ARBA" id="ARBA00016807"/>
    </source>
</evidence>
<evidence type="ECO:0000313" key="8">
    <source>
        <dbReference type="EMBL" id="CAI6365430.1"/>
    </source>
</evidence>
<keyword evidence="3" id="KW-0805">Transcription regulation</keyword>
<evidence type="ECO:0000256" key="4">
    <source>
        <dbReference type="ARBA" id="ARBA00023163"/>
    </source>
</evidence>
<keyword evidence="4" id="KW-0804">Transcription</keyword>
<organism evidence="8 9">
    <name type="scientific">Macrosiphum euphorbiae</name>
    <name type="common">potato aphid</name>
    <dbReference type="NCBI Taxonomy" id="13131"/>
    <lineage>
        <taxon>Eukaryota</taxon>
        <taxon>Metazoa</taxon>
        <taxon>Ecdysozoa</taxon>
        <taxon>Arthropoda</taxon>
        <taxon>Hexapoda</taxon>
        <taxon>Insecta</taxon>
        <taxon>Pterygota</taxon>
        <taxon>Neoptera</taxon>
        <taxon>Paraneoptera</taxon>
        <taxon>Hemiptera</taxon>
        <taxon>Sternorrhyncha</taxon>
        <taxon>Aphidomorpha</taxon>
        <taxon>Aphidoidea</taxon>
        <taxon>Aphididae</taxon>
        <taxon>Macrosiphini</taxon>
        <taxon>Macrosiphum</taxon>
    </lineage>
</organism>
<dbReference type="Proteomes" id="UP001160148">
    <property type="component" value="Unassembled WGS sequence"/>
</dbReference>
<comment type="caution">
    <text evidence="8">The sequence shown here is derived from an EMBL/GenBank/DDBJ whole genome shotgun (WGS) entry which is preliminary data.</text>
</comment>
<comment type="function">
    <text evidence="5">Involved in transvection phenomena (= synapsis-dependent gene expression), where the synaptic pairing of chromosomes carrying genes with which zeste interacts influences the expression of these genes. Zeste binds to DNA and stimulates transcription from a nearby promoter.</text>
</comment>
<evidence type="ECO:0000256" key="3">
    <source>
        <dbReference type="ARBA" id="ARBA00023015"/>
    </source>
</evidence>
<protein>
    <recommendedName>
        <fullName evidence="2">Regulatory protein zeste</fullName>
    </recommendedName>
</protein>
<comment type="subunit">
    <text evidence="1">Self-associates forming complexes of several hundred monomers.</text>
</comment>
<gene>
    <name evidence="8" type="ORF">MEUPH1_LOCUS20146</name>
</gene>
<keyword evidence="6" id="KW-0175">Coiled coil</keyword>
<sequence length="205" mass="23259">MENKRKRERSFEYLEKSILIEIVTEHFAVIESKKTDGLSIKLKNAEWQKIAEKFAAASSTYPRDSHSLKTLWENLKRKAKVAMAIEADNNYGTGGGKAMKSVADPIVDVVVGLIGKKGVSRRPALTTTLQSETFLEAKKLSLDASSRDAGEEHKLQMKILRLRVEQEAEKLKQEKMKTEILKLQFQRESGTEWVFDDNNEADNTD</sequence>
<evidence type="ECO:0000259" key="7">
    <source>
        <dbReference type="Pfam" id="PF13873"/>
    </source>
</evidence>
<dbReference type="PANTHER" id="PTHR21411:SF0">
    <property type="entry name" value="REGULATORY PROTEIN ZESTE"/>
    <property type="match status" value="1"/>
</dbReference>
<dbReference type="Pfam" id="PF13873">
    <property type="entry name" value="Myb_DNA-bind_5"/>
    <property type="match status" value="1"/>
</dbReference>
<accession>A0AAV0XAS2</accession>
<evidence type="ECO:0000313" key="9">
    <source>
        <dbReference type="Proteomes" id="UP001160148"/>
    </source>
</evidence>
<reference evidence="8 9" key="1">
    <citation type="submission" date="2023-01" db="EMBL/GenBank/DDBJ databases">
        <authorList>
            <person name="Whitehead M."/>
        </authorList>
    </citation>
    <scope>NUCLEOTIDE SEQUENCE [LARGE SCALE GENOMIC DNA]</scope>
</reference>